<evidence type="ECO:0000313" key="1">
    <source>
        <dbReference type="EMBL" id="CCX15866.1"/>
    </source>
</evidence>
<evidence type="ECO:0000313" key="2">
    <source>
        <dbReference type="Proteomes" id="UP000018144"/>
    </source>
</evidence>
<dbReference type="Proteomes" id="UP000018144">
    <property type="component" value="Unassembled WGS sequence"/>
</dbReference>
<dbReference type="EMBL" id="HF936264">
    <property type="protein sequence ID" value="CCX15866.1"/>
    <property type="molecule type" value="Genomic_DNA"/>
</dbReference>
<name>U4LB70_PYROM</name>
<gene>
    <name evidence="1" type="ORF">PCON_02325</name>
</gene>
<dbReference type="AlphaFoldDB" id="U4LB70"/>
<proteinExistence type="predicted"/>
<accession>U4LB70</accession>
<sequence length="37" mass="4353">MNDEQRNQEAAEKVSRLRLKLSQAFQTNSKRITPSYN</sequence>
<keyword evidence="2" id="KW-1185">Reference proteome</keyword>
<organism evidence="1 2">
    <name type="scientific">Pyronema omphalodes (strain CBS 100304)</name>
    <name type="common">Pyronema confluens</name>
    <dbReference type="NCBI Taxonomy" id="1076935"/>
    <lineage>
        <taxon>Eukaryota</taxon>
        <taxon>Fungi</taxon>
        <taxon>Dikarya</taxon>
        <taxon>Ascomycota</taxon>
        <taxon>Pezizomycotina</taxon>
        <taxon>Pezizomycetes</taxon>
        <taxon>Pezizales</taxon>
        <taxon>Pyronemataceae</taxon>
        <taxon>Pyronema</taxon>
    </lineage>
</organism>
<protein>
    <submittedName>
        <fullName evidence="1">Uncharacterized protein</fullName>
    </submittedName>
</protein>
<reference evidence="1 2" key="1">
    <citation type="journal article" date="2013" name="PLoS Genet.">
        <title>The genome and development-dependent transcriptomes of Pyronema confluens: a window into fungal evolution.</title>
        <authorList>
            <person name="Traeger S."/>
            <person name="Altegoer F."/>
            <person name="Freitag M."/>
            <person name="Gabaldon T."/>
            <person name="Kempken F."/>
            <person name="Kumar A."/>
            <person name="Marcet-Houben M."/>
            <person name="Poggeler S."/>
            <person name="Stajich J.E."/>
            <person name="Nowrousian M."/>
        </authorList>
    </citation>
    <scope>NUCLEOTIDE SEQUENCE [LARGE SCALE GENOMIC DNA]</scope>
    <source>
        <strain evidence="2">CBS 100304</strain>
        <tissue evidence="1">Vegetative mycelium</tissue>
    </source>
</reference>